<protein>
    <submittedName>
        <fullName evidence="1">Uncharacterized protein</fullName>
    </submittedName>
</protein>
<dbReference type="Pfam" id="PF20925">
    <property type="entry name" value="Htt_bridge"/>
    <property type="match status" value="1"/>
</dbReference>
<name>A0A1Y3BAB2_EURMA</name>
<dbReference type="EMBL" id="MUJZ01030780">
    <property type="protein sequence ID" value="OTF77811.1"/>
    <property type="molecule type" value="Genomic_DNA"/>
</dbReference>
<dbReference type="InterPro" id="IPR028426">
    <property type="entry name" value="Huntingtin_fam"/>
</dbReference>
<evidence type="ECO:0000313" key="1">
    <source>
        <dbReference type="EMBL" id="OTF77811.1"/>
    </source>
</evidence>
<dbReference type="Proteomes" id="UP000194236">
    <property type="component" value="Unassembled WGS sequence"/>
</dbReference>
<dbReference type="AlphaFoldDB" id="A0A1Y3BAB2"/>
<evidence type="ECO:0000313" key="2">
    <source>
        <dbReference type="Proteomes" id="UP000194236"/>
    </source>
</evidence>
<reference evidence="1 2" key="1">
    <citation type="submission" date="2017-03" db="EMBL/GenBank/DDBJ databases">
        <title>Genome Survey of Euroglyphus maynei.</title>
        <authorList>
            <person name="Arlian L.G."/>
            <person name="Morgan M.S."/>
            <person name="Rider S.D."/>
        </authorList>
    </citation>
    <scope>NUCLEOTIDE SEQUENCE [LARGE SCALE GENOMIC DNA]</scope>
    <source>
        <strain evidence="1">Arlian Lab</strain>
        <tissue evidence="1">Whole body</tissue>
    </source>
</reference>
<dbReference type="PANTHER" id="PTHR10170">
    <property type="entry name" value="HUNTINGTON DISEASE PROTEIN"/>
    <property type="match status" value="1"/>
</dbReference>
<comment type="caution">
    <text evidence="1">The sequence shown here is derived from an EMBL/GenBank/DDBJ whole genome shotgun (WGS) entry which is preliminary data.</text>
</comment>
<dbReference type="PANTHER" id="PTHR10170:SF10">
    <property type="entry name" value="HUNTINGTIN"/>
    <property type="match status" value="1"/>
</dbReference>
<gene>
    <name evidence="1" type="ORF">BLA29_005597</name>
</gene>
<feature type="non-terminal residue" evidence="1">
    <location>
        <position position="384"/>
    </location>
</feature>
<keyword evidence="2" id="KW-1185">Reference proteome</keyword>
<dbReference type="OrthoDB" id="6515172at2759"/>
<organism evidence="1 2">
    <name type="scientific">Euroglyphus maynei</name>
    <name type="common">Mayne's house dust mite</name>
    <dbReference type="NCBI Taxonomy" id="6958"/>
    <lineage>
        <taxon>Eukaryota</taxon>
        <taxon>Metazoa</taxon>
        <taxon>Ecdysozoa</taxon>
        <taxon>Arthropoda</taxon>
        <taxon>Chelicerata</taxon>
        <taxon>Arachnida</taxon>
        <taxon>Acari</taxon>
        <taxon>Acariformes</taxon>
        <taxon>Sarcoptiformes</taxon>
        <taxon>Astigmata</taxon>
        <taxon>Psoroptidia</taxon>
        <taxon>Analgoidea</taxon>
        <taxon>Pyroglyphidae</taxon>
        <taxon>Pyroglyphinae</taxon>
        <taxon>Euroglyphus</taxon>
    </lineage>
</organism>
<proteinExistence type="predicted"/>
<dbReference type="GO" id="GO:0005737">
    <property type="term" value="C:cytoplasm"/>
    <property type="evidence" value="ECO:0007669"/>
    <property type="project" value="TreeGrafter"/>
</dbReference>
<dbReference type="InterPro" id="IPR048412">
    <property type="entry name" value="Htt_bridge"/>
</dbReference>
<accession>A0A1Y3BAB2</accession>
<sequence length="384" mass="45527">MDMNETTIMKEMDRIKPQMMMNNIIILNPVNCDSGMDAKIDPEDIVAYFLLNLLQKIIIEIDADISNGNHYNQEDDHKLVLHFYHHYHMILASIFQSGFYPRLTRSATILLRQPTKPDLSINNEQFDLRIVNEIFLRISKFYPLLTISWLNFLYILNYDRLAKILSKCIQCSNNDSKSKLITMINRELLKRTSLILLCDYLSENLENVEFFSWFLINYLKDIIDNYCQEIPIKEFINAIHRKPISSGLLLQVISSKYDELFVNPNDDNDGPLMAQKILYCIERLHNRRNISLIMFLFERYICNDNLSLYYKCCKYAESIIVKRLNQLYDYNNHNSRKSTTTATKQSPLLFSLDDFNNLLKIVKHTSYNKLYFTLKMIRVRFYDV</sequence>